<comment type="similarity">
    <text evidence="2 7">Belongs to the MgtC/SapB family.</text>
</comment>
<reference evidence="10" key="1">
    <citation type="submission" date="2017-03" db="EMBL/GenBank/DDBJ databases">
        <authorList>
            <person name="Rodrigo-Torres L."/>
            <person name="Arahal R.D."/>
            <person name="Lucena T."/>
        </authorList>
    </citation>
    <scope>NUCLEOTIDE SEQUENCE [LARGE SCALE GENOMIC DNA]</scope>
    <source>
        <strain evidence="10">CECT 7751</strain>
    </source>
</reference>
<sequence>MLVGLASACYCLLSLDLVGRDFGDDVRMDPVRMIEAVTGGVAFLAAGLIVFTRGEVKGLTTGASLWLVAAIGTATGLGVWSIALAATGLSLFIVGVLKKFESRVA</sequence>
<evidence type="ECO:0000256" key="2">
    <source>
        <dbReference type="ARBA" id="ARBA00009298"/>
    </source>
</evidence>
<evidence type="ECO:0000256" key="4">
    <source>
        <dbReference type="ARBA" id="ARBA00022692"/>
    </source>
</evidence>
<feature type="transmembrane region" description="Helical" evidence="7">
    <location>
        <begin position="33"/>
        <end position="52"/>
    </location>
</feature>
<dbReference type="InterPro" id="IPR003416">
    <property type="entry name" value="MgtC/SapB/SrpB/YhiD_fam"/>
</dbReference>
<protein>
    <recommendedName>
        <fullName evidence="7">Protein MgtC</fullName>
    </recommendedName>
</protein>
<evidence type="ECO:0000256" key="7">
    <source>
        <dbReference type="RuleBase" id="RU365041"/>
    </source>
</evidence>
<evidence type="ECO:0000313" key="10">
    <source>
        <dbReference type="Proteomes" id="UP000193963"/>
    </source>
</evidence>
<keyword evidence="7" id="KW-0997">Cell inner membrane</keyword>
<comment type="subcellular location">
    <subcellularLocation>
        <location evidence="7">Cell inner membrane</location>
        <topology evidence="7">Multi-pass membrane protein</topology>
    </subcellularLocation>
    <subcellularLocation>
        <location evidence="1">Cell membrane</location>
        <topology evidence="1">Multi-pass membrane protein</topology>
    </subcellularLocation>
</comment>
<dbReference type="PANTHER" id="PTHR33778:SF1">
    <property type="entry name" value="MAGNESIUM TRANSPORTER YHID-RELATED"/>
    <property type="match status" value="1"/>
</dbReference>
<evidence type="ECO:0000256" key="3">
    <source>
        <dbReference type="ARBA" id="ARBA00022475"/>
    </source>
</evidence>
<dbReference type="PANTHER" id="PTHR33778">
    <property type="entry name" value="PROTEIN MGTC"/>
    <property type="match status" value="1"/>
</dbReference>
<dbReference type="InterPro" id="IPR049177">
    <property type="entry name" value="MgtC_SapB_SrpB_YhiD_N"/>
</dbReference>
<dbReference type="GO" id="GO:0005886">
    <property type="term" value="C:plasma membrane"/>
    <property type="evidence" value="ECO:0007669"/>
    <property type="project" value="UniProtKB-SubCell"/>
</dbReference>
<evidence type="ECO:0000256" key="5">
    <source>
        <dbReference type="ARBA" id="ARBA00022989"/>
    </source>
</evidence>
<dbReference type="EMBL" id="FWFN01000009">
    <property type="protein sequence ID" value="SLN71201.1"/>
    <property type="molecule type" value="Genomic_DNA"/>
</dbReference>
<evidence type="ECO:0000313" key="9">
    <source>
        <dbReference type="EMBL" id="SLN71201.1"/>
    </source>
</evidence>
<feature type="domain" description="MgtC/SapB/SrpB/YhiD N-terminal" evidence="8">
    <location>
        <begin position="1"/>
        <end position="102"/>
    </location>
</feature>
<dbReference type="PRINTS" id="PR01837">
    <property type="entry name" value="MGTCSAPBPROT"/>
</dbReference>
<name>A0A1X7A641_9RHOB</name>
<dbReference type="AlphaFoldDB" id="A0A1X7A641"/>
<gene>
    <name evidence="9" type="ORF">PSM7751_03810</name>
</gene>
<dbReference type="Proteomes" id="UP000193963">
    <property type="component" value="Unassembled WGS sequence"/>
</dbReference>
<evidence type="ECO:0000256" key="6">
    <source>
        <dbReference type="ARBA" id="ARBA00023136"/>
    </source>
</evidence>
<keyword evidence="10" id="KW-1185">Reference proteome</keyword>
<proteinExistence type="inferred from homology"/>
<organism evidence="9 10">
    <name type="scientific">Pseudooceanicola marinus</name>
    <dbReference type="NCBI Taxonomy" id="396013"/>
    <lineage>
        <taxon>Bacteria</taxon>
        <taxon>Pseudomonadati</taxon>
        <taxon>Pseudomonadota</taxon>
        <taxon>Alphaproteobacteria</taxon>
        <taxon>Rhodobacterales</taxon>
        <taxon>Paracoccaceae</taxon>
        <taxon>Pseudooceanicola</taxon>
    </lineage>
</organism>
<feature type="transmembrane region" description="Helical" evidence="7">
    <location>
        <begin position="64"/>
        <end position="97"/>
    </location>
</feature>
<evidence type="ECO:0000259" key="8">
    <source>
        <dbReference type="Pfam" id="PF02308"/>
    </source>
</evidence>
<keyword evidence="3" id="KW-1003">Cell membrane</keyword>
<keyword evidence="6 7" id="KW-0472">Membrane</keyword>
<keyword evidence="5 7" id="KW-1133">Transmembrane helix</keyword>
<keyword evidence="4 7" id="KW-0812">Transmembrane</keyword>
<accession>A0A1X7A641</accession>
<dbReference type="Pfam" id="PF02308">
    <property type="entry name" value="MgtC"/>
    <property type="match status" value="1"/>
</dbReference>
<comment type="caution">
    <text evidence="7">Lacks conserved residue(s) required for the propagation of feature annotation.</text>
</comment>
<evidence type="ECO:0000256" key="1">
    <source>
        <dbReference type="ARBA" id="ARBA00004651"/>
    </source>
</evidence>